<keyword evidence="1" id="KW-0732">Signal</keyword>
<dbReference type="PANTHER" id="PTHR46580">
    <property type="entry name" value="SENSOR KINASE-RELATED"/>
    <property type="match status" value="1"/>
</dbReference>
<dbReference type="SUPFAM" id="SSF69318">
    <property type="entry name" value="Integrin alpha N-terminal domain"/>
    <property type="match status" value="1"/>
</dbReference>
<sequence>MSLIYSFSDSRYHAWATCVFSVAMTAVVVLSLISLYIPNRASSNVCRISFTPMIPLPTGSGSITVKAADFNNDRFLDLIVTNYDGDTTSIFLGYGNGGFKKQIDLLNGLGAKPLGIASGDINKVNQLDIAVANRNTRIGSTPVGLALDDFNNDSILDLVVTDHENGRLVVYFGTDAGTFTEKAVLVTGHRARPYLVITHDFNKDHRLDIAVGDGDGNNLGIFLGNGTGSFSDQMTYKTQSGSFALAAADFNRDDN</sequence>
<evidence type="ECO:0000313" key="3">
    <source>
        <dbReference type="EMBL" id="CAF3888788.1"/>
    </source>
</evidence>
<dbReference type="EMBL" id="CAJOBH010002078">
    <property type="protein sequence ID" value="CAF3888788.1"/>
    <property type="molecule type" value="Genomic_DNA"/>
</dbReference>
<dbReference type="Proteomes" id="UP000676336">
    <property type="component" value="Unassembled WGS sequence"/>
</dbReference>
<evidence type="ECO:0000256" key="2">
    <source>
        <dbReference type="SAM" id="Phobius"/>
    </source>
</evidence>
<evidence type="ECO:0000313" key="6">
    <source>
        <dbReference type="Proteomes" id="UP000676336"/>
    </source>
</evidence>
<name>A0A8S2PBB1_9BILA</name>
<dbReference type="AlphaFoldDB" id="A0A8S2PBB1"/>
<dbReference type="Proteomes" id="UP000681720">
    <property type="component" value="Unassembled WGS sequence"/>
</dbReference>
<comment type="caution">
    <text evidence="4">The sequence shown here is derived from an EMBL/GenBank/DDBJ whole genome shotgun (WGS) entry which is preliminary data.</text>
</comment>
<dbReference type="InterPro" id="IPR028994">
    <property type="entry name" value="Integrin_alpha_N"/>
</dbReference>
<proteinExistence type="predicted"/>
<dbReference type="Gene3D" id="2.130.10.130">
    <property type="entry name" value="Integrin alpha, N-terminal"/>
    <property type="match status" value="1"/>
</dbReference>
<dbReference type="EMBL" id="CAJOBI010005832">
    <property type="protein sequence ID" value="CAF4043703.1"/>
    <property type="molecule type" value="Genomic_DNA"/>
</dbReference>
<organism evidence="4 6">
    <name type="scientific">Rotaria magnacalcarata</name>
    <dbReference type="NCBI Taxonomy" id="392030"/>
    <lineage>
        <taxon>Eukaryota</taxon>
        <taxon>Metazoa</taxon>
        <taxon>Spiralia</taxon>
        <taxon>Gnathifera</taxon>
        <taxon>Rotifera</taxon>
        <taxon>Eurotatoria</taxon>
        <taxon>Bdelloidea</taxon>
        <taxon>Philodinida</taxon>
        <taxon>Philodinidae</taxon>
        <taxon>Rotaria</taxon>
    </lineage>
</organism>
<dbReference type="Pfam" id="PF13517">
    <property type="entry name" value="FG-GAP_3"/>
    <property type="match status" value="2"/>
</dbReference>
<gene>
    <name evidence="3" type="ORF">BYL167_LOCUS7841</name>
    <name evidence="5" type="ORF">GIL414_LOCUS31126</name>
    <name evidence="4" type="ORF">SMN809_LOCUS14258</name>
</gene>
<evidence type="ECO:0000256" key="1">
    <source>
        <dbReference type="ARBA" id="ARBA00022729"/>
    </source>
</evidence>
<accession>A0A8S2PBB1</accession>
<reference evidence="4" key="1">
    <citation type="submission" date="2021-02" db="EMBL/GenBank/DDBJ databases">
        <authorList>
            <person name="Nowell W R."/>
        </authorList>
    </citation>
    <scope>NUCLEOTIDE SEQUENCE</scope>
</reference>
<feature type="transmembrane region" description="Helical" evidence="2">
    <location>
        <begin position="12"/>
        <end position="37"/>
    </location>
</feature>
<evidence type="ECO:0008006" key="7">
    <source>
        <dbReference type="Google" id="ProtNLM"/>
    </source>
</evidence>
<dbReference type="InterPro" id="IPR013517">
    <property type="entry name" value="FG-GAP"/>
</dbReference>
<keyword evidence="2" id="KW-0472">Membrane</keyword>
<dbReference type="Proteomes" id="UP000681967">
    <property type="component" value="Unassembled WGS sequence"/>
</dbReference>
<dbReference type="Gene3D" id="2.30.30.100">
    <property type="match status" value="1"/>
</dbReference>
<dbReference type="EMBL" id="CAJOBJ010061986">
    <property type="protein sequence ID" value="CAF4421632.1"/>
    <property type="molecule type" value="Genomic_DNA"/>
</dbReference>
<evidence type="ECO:0000313" key="4">
    <source>
        <dbReference type="EMBL" id="CAF4043703.1"/>
    </source>
</evidence>
<protein>
    <recommendedName>
        <fullName evidence="7">VCBS repeat-containing protein</fullName>
    </recommendedName>
</protein>
<keyword evidence="2" id="KW-1133">Transmembrane helix</keyword>
<keyword evidence="2" id="KW-0812">Transmembrane</keyword>
<evidence type="ECO:0000313" key="5">
    <source>
        <dbReference type="EMBL" id="CAF4421632.1"/>
    </source>
</evidence>